<organism evidence="7 8">
    <name type="scientific">Salinihabitans flavidus</name>
    <dbReference type="NCBI Taxonomy" id="569882"/>
    <lineage>
        <taxon>Bacteria</taxon>
        <taxon>Pseudomonadati</taxon>
        <taxon>Pseudomonadota</taxon>
        <taxon>Alphaproteobacteria</taxon>
        <taxon>Rhodobacterales</taxon>
        <taxon>Roseobacteraceae</taxon>
        <taxon>Salinihabitans</taxon>
    </lineage>
</organism>
<keyword evidence="8" id="KW-1185">Reference proteome</keyword>
<keyword evidence="4" id="KW-0804">Transcription</keyword>
<dbReference type="Gene3D" id="1.10.357.10">
    <property type="entry name" value="Tetracycline Repressor, domain 2"/>
    <property type="match status" value="1"/>
</dbReference>
<proteinExistence type="predicted"/>
<keyword evidence="1" id="KW-0678">Repressor</keyword>
<feature type="DNA-binding region" description="H-T-H motif" evidence="5">
    <location>
        <begin position="5"/>
        <end position="24"/>
    </location>
</feature>
<dbReference type="Pfam" id="PF13977">
    <property type="entry name" value="TetR_C_6"/>
    <property type="match status" value="1"/>
</dbReference>
<evidence type="ECO:0000256" key="3">
    <source>
        <dbReference type="ARBA" id="ARBA00023125"/>
    </source>
</evidence>
<evidence type="ECO:0000256" key="2">
    <source>
        <dbReference type="ARBA" id="ARBA00023015"/>
    </source>
</evidence>
<gene>
    <name evidence="7" type="ORF">SAMN04490248_102142</name>
</gene>
<dbReference type="STRING" id="569882.SAMN04490248_102142"/>
<evidence type="ECO:0000313" key="8">
    <source>
        <dbReference type="Proteomes" id="UP000198893"/>
    </source>
</evidence>
<dbReference type="InterPro" id="IPR039538">
    <property type="entry name" value="BetI_C"/>
</dbReference>
<dbReference type="SUPFAM" id="SSF48498">
    <property type="entry name" value="Tetracyclin repressor-like, C-terminal domain"/>
    <property type="match status" value="1"/>
</dbReference>
<dbReference type="Pfam" id="PF00440">
    <property type="entry name" value="TetR_N"/>
    <property type="match status" value="1"/>
</dbReference>
<protein>
    <submittedName>
        <fullName evidence="7">Regulatory protein, tetR family</fullName>
    </submittedName>
</protein>
<dbReference type="GO" id="GO:0003677">
    <property type="term" value="F:DNA binding"/>
    <property type="evidence" value="ECO:0007669"/>
    <property type="project" value="UniProtKB-UniRule"/>
</dbReference>
<dbReference type="Proteomes" id="UP000198893">
    <property type="component" value="Unassembled WGS sequence"/>
</dbReference>
<evidence type="ECO:0000256" key="4">
    <source>
        <dbReference type="ARBA" id="ARBA00023163"/>
    </source>
</evidence>
<evidence type="ECO:0000256" key="5">
    <source>
        <dbReference type="PROSITE-ProRule" id="PRU00335"/>
    </source>
</evidence>
<evidence type="ECO:0000259" key="6">
    <source>
        <dbReference type="PROSITE" id="PS50977"/>
    </source>
</evidence>
<dbReference type="EMBL" id="FODS01000002">
    <property type="protein sequence ID" value="SEO18111.1"/>
    <property type="molecule type" value="Genomic_DNA"/>
</dbReference>
<evidence type="ECO:0000313" key="7">
    <source>
        <dbReference type="EMBL" id="SEO18111.1"/>
    </source>
</evidence>
<evidence type="ECO:0000256" key="1">
    <source>
        <dbReference type="ARBA" id="ARBA00022491"/>
    </source>
</evidence>
<reference evidence="7 8" key="1">
    <citation type="submission" date="2016-10" db="EMBL/GenBank/DDBJ databases">
        <authorList>
            <person name="de Groot N.N."/>
        </authorList>
    </citation>
    <scope>NUCLEOTIDE SEQUENCE [LARGE SCALE GENOMIC DNA]</scope>
    <source>
        <strain evidence="7 8">DSM 27842</strain>
    </source>
</reference>
<keyword evidence="3 5" id="KW-0238">DNA-binding</keyword>
<keyword evidence="2" id="KW-0805">Transcription regulation</keyword>
<dbReference type="InterPro" id="IPR009057">
    <property type="entry name" value="Homeodomain-like_sf"/>
</dbReference>
<accession>A0A1H8ML01</accession>
<dbReference type="InterPro" id="IPR036271">
    <property type="entry name" value="Tet_transcr_reg_TetR-rel_C_sf"/>
</dbReference>
<feature type="domain" description="HTH tetR-type" evidence="6">
    <location>
        <begin position="1"/>
        <end position="42"/>
    </location>
</feature>
<name>A0A1H8ML01_9RHOB</name>
<dbReference type="InterPro" id="IPR001647">
    <property type="entry name" value="HTH_TetR"/>
</dbReference>
<sequence>MGAATVRAIAARAEVTQGLIRHYFDSKEALLTAAYEAHMHRMTQATADGAGDGTTARARLAGFVVAGLTPPVVDGASVALWAGFLKTVRENERMRATHEATYRDFRDRLEVLIAAALEEEGRHPGAEQLRRLGIAANAVIDGLWLEGGALPGAFADGELPDLGLMAVGAIVGLNLTSEDSRA</sequence>
<dbReference type="PROSITE" id="PS50977">
    <property type="entry name" value="HTH_TETR_2"/>
    <property type="match status" value="1"/>
</dbReference>
<dbReference type="AlphaFoldDB" id="A0A1H8ML01"/>
<dbReference type="SUPFAM" id="SSF46689">
    <property type="entry name" value="Homeodomain-like"/>
    <property type="match status" value="1"/>
</dbReference>